<keyword evidence="1" id="KW-0539">Nucleus</keyword>
<reference evidence="4" key="1">
    <citation type="journal article" date="2023" name="Mol. Phylogenet. Evol.">
        <title>Genome-scale phylogeny and comparative genomics of the fungal order Sordariales.</title>
        <authorList>
            <person name="Hensen N."/>
            <person name="Bonometti L."/>
            <person name="Westerberg I."/>
            <person name="Brannstrom I.O."/>
            <person name="Guillou S."/>
            <person name="Cros-Aarteil S."/>
            <person name="Calhoun S."/>
            <person name="Haridas S."/>
            <person name="Kuo A."/>
            <person name="Mondo S."/>
            <person name="Pangilinan J."/>
            <person name="Riley R."/>
            <person name="LaButti K."/>
            <person name="Andreopoulos B."/>
            <person name="Lipzen A."/>
            <person name="Chen C."/>
            <person name="Yan M."/>
            <person name="Daum C."/>
            <person name="Ng V."/>
            <person name="Clum A."/>
            <person name="Steindorff A."/>
            <person name="Ohm R.A."/>
            <person name="Martin F."/>
            <person name="Silar P."/>
            <person name="Natvig D.O."/>
            <person name="Lalanne C."/>
            <person name="Gautier V."/>
            <person name="Ament-Velasquez S.L."/>
            <person name="Kruys A."/>
            <person name="Hutchinson M.I."/>
            <person name="Powell A.J."/>
            <person name="Barry K."/>
            <person name="Miller A.N."/>
            <person name="Grigoriev I.V."/>
            <person name="Debuchy R."/>
            <person name="Gladieux P."/>
            <person name="Hiltunen Thoren M."/>
            <person name="Johannesson H."/>
        </authorList>
    </citation>
    <scope>NUCLEOTIDE SEQUENCE</scope>
    <source>
        <strain evidence="4">CBS 118394</strain>
    </source>
</reference>
<sequence length="574" mass="63099">MSARPMANAPNGGHGARGGARGSISGISTRRSACDKCRFSKARCTRKTDHQARCDRCCRADSECITSPIFRLRNWQPPTAVPVDPHVDQVFFSRSSRQANKRQRPSIRSSSSSTSRQLPTPREPESDSIMVLHLDPQHELEQDTPSPTTHVQPPFTNDEGLIHFVSSSREDIPRDWPTQSMSPLSNLSSSGHLYESGAGESMDGNIMTSFNNVESIFDMNLLHDLFPPTNAPTPPTQTDVAAPEELAVVHHALPVPADDQTEIGPTCPQRLSKLDYELITMLNQLGQESSPKPDMKWLVMPANPSSSQSVAHQILDKTTEFIDVIGLMANIHPPPPPSTTCIPPAAAPSNKLSSRVSHGGSRDAHISLSPFSDYEDEDSITSSPTTDYVDYAVNNDTPHGPPAAQQQHELDTPSLLMVMIAYMRLVQLYLIVFANVNGHLKELSQSDDPHLGPVPGLAFSNFPMQSGNLQTLILIQIVTNLFEKMDDLLALPREFRMSSRRRRRPQGVRQGLLDQAPGFSGIARRLLEREESAGSNMSWDGGTTNQRAEGSGGMKALRKHIVETKQLLRDCIPP</sequence>
<organism evidence="4 5">
    <name type="scientific">Apodospora peruviana</name>
    <dbReference type="NCBI Taxonomy" id="516989"/>
    <lineage>
        <taxon>Eukaryota</taxon>
        <taxon>Fungi</taxon>
        <taxon>Dikarya</taxon>
        <taxon>Ascomycota</taxon>
        <taxon>Pezizomycotina</taxon>
        <taxon>Sordariomycetes</taxon>
        <taxon>Sordariomycetidae</taxon>
        <taxon>Sordariales</taxon>
        <taxon>Lasiosphaeriaceae</taxon>
        <taxon>Apodospora</taxon>
    </lineage>
</organism>
<dbReference type="InterPro" id="IPR001138">
    <property type="entry name" value="Zn2Cys6_DnaBD"/>
</dbReference>
<feature type="domain" description="Zn(2)-C6 fungal-type" evidence="3">
    <location>
        <begin position="33"/>
        <end position="66"/>
    </location>
</feature>
<feature type="region of interest" description="Disordered" evidence="2">
    <location>
        <begin position="1"/>
        <end position="27"/>
    </location>
</feature>
<dbReference type="SUPFAM" id="SSF57701">
    <property type="entry name" value="Zn2/Cys6 DNA-binding domain"/>
    <property type="match status" value="1"/>
</dbReference>
<keyword evidence="5" id="KW-1185">Reference proteome</keyword>
<feature type="region of interest" description="Disordered" evidence="2">
    <location>
        <begin position="93"/>
        <end position="126"/>
    </location>
</feature>
<dbReference type="CDD" id="cd00067">
    <property type="entry name" value="GAL4"/>
    <property type="match status" value="1"/>
</dbReference>
<gene>
    <name evidence="4" type="ORF">B0H66DRAFT_640050</name>
</gene>
<reference evidence="4" key="2">
    <citation type="submission" date="2023-06" db="EMBL/GenBank/DDBJ databases">
        <authorList>
            <consortium name="Lawrence Berkeley National Laboratory"/>
            <person name="Haridas S."/>
            <person name="Hensen N."/>
            <person name="Bonometti L."/>
            <person name="Westerberg I."/>
            <person name="Brannstrom I.O."/>
            <person name="Guillou S."/>
            <person name="Cros-Aarteil S."/>
            <person name="Calhoun S."/>
            <person name="Kuo A."/>
            <person name="Mondo S."/>
            <person name="Pangilinan J."/>
            <person name="Riley R."/>
            <person name="Labutti K."/>
            <person name="Andreopoulos B."/>
            <person name="Lipzen A."/>
            <person name="Chen C."/>
            <person name="Yanf M."/>
            <person name="Daum C."/>
            <person name="Ng V."/>
            <person name="Clum A."/>
            <person name="Steindorff A."/>
            <person name="Ohm R."/>
            <person name="Martin F."/>
            <person name="Silar P."/>
            <person name="Natvig D."/>
            <person name="Lalanne C."/>
            <person name="Gautier V."/>
            <person name="Ament-Velasquez S.L."/>
            <person name="Kruys A."/>
            <person name="Hutchinson M.I."/>
            <person name="Powell A.J."/>
            <person name="Barry K."/>
            <person name="Miller A.N."/>
            <person name="Grigoriev I.V."/>
            <person name="Debuchy R."/>
            <person name="Gladieux P."/>
            <person name="Thoren M.H."/>
            <person name="Johannesson H."/>
        </authorList>
    </citation>
    <scope>NUCLEOTIDE SEQUENCE</scope>
    <source>
        <strain evidence="4">CBS 118394</strain>
    </source>
</reference>
<evidence type="ECO:0000313" key="5">
    <source>
        <dbReference type="Proteomes" id="UP001283341"/>
    </source>
</evidence>
<dbReference type="Gene3D" id="4.10.240.10">
    <property type="entry name" value="Zn(2)-C6 fungal-type DNA-binding domain"/>
    <property type="match status" value="1"/>
</dbReference>
<feature type="region of interest" description="Disordered" evidence="2">
    <location>
        <begin position="366"/>
        <end position="408"/>
    </location>
</feature>
<evidence type="ECO:0000256" key="1">
    <source>
        <dbReference type="ARBA" id="ARBA00023242"/>
    </source>
</evidence>
<accession>A0AAE0I531</accession>
<feature type="compositionally biased region" description="Polar residues" evidence="2">
    <location>
        <begin position="533"/>
        <end position="548"/>
    </location>
</feature>
<evidence type="ECO:0000259" key="3">
    <source>
        <dbReference type="PROSITE" id="PS50048"/>
    </source>
</evidence>
<dbReference type="EMBL" id="JAUEDM010000004">
    <property type="protein sequence ID" value="KAK3318697.1"/>
    <property type="molecule type" value="Genomic_DNA"/>
</dbReference>
<feature type="compositionally biased region" description="Gly residues" evidence="2">
    <location>
        <begin position="12"/>
        <end position="21"/>
    </location>
</feature>
<dbReference type="PROSITE" id="PS00463">
    <property type="entry name" value="ZN2_CY6_FUNGAL_1"/>
    <property type="match status" value="1"/>
</dbReference>
<dbReference type="InterPro" id="IPR036864">
    <property type="entry name" value="Zn2-C6_fun-type_DNA-bd_sf"/>
</dbReference>
<dbReference type="AlphaFoldDB" id="A0AAE0I531"/>
<feature type="region of interest" description="Disordered" evidence="2">
    <location>
        <begin position="531"/>
        <end position="553"/>
    </location>
</feature>
<proteinExistence type="predicted"/>
<name>A0AAE0I531_9PEZI</name>
<protein>
    <recommendedName>
        <fullName evidence="3">Zn(2)-C6 fungal-type domain-containing protein</fullName>
    </recommendedName>
</protein>
<evidence type="ECO:0000313" key="4">
    <source>
        <dbReference type="EMBL" id="KAK3318697.1"/>
    </source>
</evidence>
<dbReference type="Proteomes" id="UP001283341">
    <property type="component" value="Unassembled WGS sequence"/>
</dbReference>
<feature type="compositionally biased region" description="Low complexity" evidence="2">
    <location>
        <begin position="106"/>
        <end position="120"/>
    </location>
</feature>
<dbReference type="GO" id="GO:0008270">
    <property type="term" value="F:zinc ion binding"/>
    <property type="evidence" value="ECO:0007669"/>
    <property type="project" value="InterPro"/>
</dbReference>
<evidence type="ECO:0000256" key="2">
    <source>
        <dbReference type="SAM" id="MobiDB-lite"/>
    </source>
</evidence>
<feature type="compositionally biased region" description="Polar residues" evidence="2">
    <location>
        <begin position="143"/>
        <end position="155"/>
    </location>
</feature>
<comment type="caution">
    <text evidence="4">The sequence shown here is derived from an EMBL/GenBank/DDBJ whole genome shotgun (WGS) entry which is preliminary data.</text>
</comment>
<feature type="region of interest" description="Disordered" evidence="2">
    <location>
        <begin position="139"/>
        <end position="158"/>
    </location>
</feature>
<dbReference type="GO" id="GO:0000981">
    <property type="term" value="F:DNA-binding transcription factor activity, RNA polymerase II-specific"/>
    <property type="evidence" value="ECO:0007669"/>
    <property type="project" value="InterPro"/>
</dbReference>
<dbReference type="PROSITE" id="PS50048">
    <property type="entry name" value="ZN2_CY6_FUNGAL_2"/>
    <property type="match status" value="1"/>
</dbReference>